<evidence type="ECO:0000256" key="1">
    <source>
        <dbReference type="ARBA" id="ARBA00023242"/>
    </source>
</evidence>
<feature type="domain" description="Zn(2)-C6 fungal-type" evidence="2">
    <location>
        <begin position="27"/>
        <end position="57"/>
    </location>
</feature>
<dbReference type="PROSITE" id="PS00463">
    <property type="entry name" value="ZN2_CY6_FUNGAL_1"/>
    <property type="match status" value="1"/>
</dbReference>
<dbReference type="InterPro" id="IPR001138">
    <property type="entry name" value="Zn2Cys6_DnaBD"/>
</dbReference>
<dbReference type="PROSITE" id="PS50048">
    <property type="entry name" value="ZN2_CY6_FUNGAL_2"/>
    <property type="match status" value="1"/>
</dbReference>
<dbReference type="CDD" id="cd12148">
    <property type="entry name" value="fungal_TF_MHR"/>
    <property type="match status" value="1"/>
</dbReference>
<dbReference type="GO" id="GO:0000981">
    <property type="term" value="F:DNA-binding transcription factor activity, RNA polymerase II-specific"/>
    <property type="evidence" value="ECO:0007669"/>
    <property type="project" value="InterPro"/>
</dbReference>
<dbReference type="InterPro" id="IPR053181">
    <property type="entry name" value="EcdB-like_regulator"/>
</dbReference>
<keyword evidence="4" id="KW-1185">Reference proteome</keyword>
<dbReference type="GeneID" id="28848535"/>
<dbReference type="Proteomes" id="UP000078397">
    <property type="component" value="Unassembled WGS sequence"/>
</dbReference>
<dbReference type="SMART" id="SM00066">
    <property type="entry name" value="GAL4"/>
    <property type="match status" value="1"/>
</dbReference>
<evidence type="ECO:0000313" key="4">
    <source>
        <dbReference type="Proteomes" id="UP000078397"/>
    </source>
</evidence>
<evidence type="ECO:0000313" key="3">
    <source>
        <dbReference type="EMBL" id="OAQ69233.1"/>
    </source>
</evidence>
<dbReference type="PANTHER" id="PTHR47785">
    <property type="entry name" value="ZN(II)2CYS6 TRANSCRIPTION FACTOR (EUROFUNG)-RELATED-RELATED"/>
    <property type="match status" value="1"/>
</dbReference>
<dbReference type="EMBL" id="LSBJ02000003">
    <property type="protein sequence ID" value="OAQ69233.1"/>
    <property type="molecule type" value="Genomic_DNA"/>
</dbReference>
<dbReference type="OrthoDB" id="4356994at2759"/>
<sequence>MEVSSNSEDANRKRPRRNASHTRILAACDACRASKTRCDSVRPTCAKCAERGLDCNYPDKDPFSAFETLGKKILIAVEEQGRLLTAAAGRTPQRPLDMDGVNLETLSRKDTPWTPITGSDMILNWTVFPLDKPVSTFPPSHYAEKGRPGDIESPDLSLERMIELRDIYMTKIQVKNPIVDADQLNDHIRYVLEHGFGWSTTSCLVLLVFALAAIWGNYPDDERHTVEVDPSQTRRITIAVPDHRMRESLMYITMAQKRMSTAYLDDSLLGVVCFCLFGMWYQYNIEPIPGWKMFRTASMMWEAYNLKHSDGKTTRSKQEESLEQRLYWTCLKSECEIRHELNGLPCCTLQESSFPYSLPTFPTIASFEQSPGDNQQSTTLSYYYYLAEISLRRLLNRTRGAATRLSPTIDSFTASQVADTVQKLEGQLQQWLDCLPPVLRFRIPPDSRPPPEEPELIKLIRERYVEVRELLCRAYLYMCLHGGMRLTRSQAESFGSRASMGLKLSVYRIQTENPFFRHPGSWGACRVRFNHALCLIAAFRGKQAGIESAAHIIVPPKWKDCVDMVRERLEVWGEEGGGIKELGTLLDWLKGLYM</sequence>
<dbReference type="Pfam" id="PF00172">
    <property type="entry name" value="Zn_clus"/>
    <property type="match status" value="1"/>
</dbReference>
<evidence type="ECO:0000259" key="2">
    <source>
        <dbReference type="PROSITE" id="PS50048"/>
    </source>
</evidence>
<accession>A0A179FVY0</accession>
<keyword evidence="1" id="KW-0539">Nucleus</keyword>
<dbReference type="STRING" id="1380566.A0A179FVY0"/>
<dbReference type="CDD" id="cd00067">
    <property type="entry name" value="GAL4"/>
    <property type="match status" value="1"/>
</dbReference>
<dbReference type="SUPFAM" id="SSF57701">
    <property type="entry name" value="Zn2/Cys6 DNA-binding domain"/>
    <property type="match status" value="1"/>
</dbReference>
<dbReference type="RefSeq" id="XP_018146083.1">
    <property type="nucleotide sequence ID" value="XM_018284541.1"/>
</dbReference>
<comment type="caution">
    <text evidence="3">The sequence shown here is derived from an EMBL/GenBank/DDBJ whole genome shotgun (WGS) entry which is preliminary data.</text>
</comment>
<protein>
    <submittedName>
        <fullName evidence="3">TPA, Zn(2)Cys(6) transcription factor protein</fullName>
    </submittedName>
</protein>
<dbReference type="PANTHER" id="PTHR47785:SF5">
    <property type="entry name" value="ZN(II)2CYS6 TRANSCRIPTION FACTOR (EUROFUNG)"/>
    <property type="match status" value="1"/>
</dbReference>
<proteinExistence type="predicted"/>
<reference evidence="3 4" key="1">
    <citation type="journal article" date="2016" name="PLoS Pathog.">
        <title>Biosynthesis of antibiotic leucinostatins in bio-control fungus Purpureocillium lilacinum and their inhibition on phytophthora revealed by genome mining.</title>
        <authorList>
            <person name="Wang G."/>
            <person name="Liu Z."/>
            <person name="Lin R."/>
            <person name="Li E."/>
            <person name="Mao Z."/>
            <person name="Ling J."/>
            <person name="Yang Y."/>
            <person name="Yin W.B."/>
            <person name="Xie B."/>
        </authorList>
    </citation>
    <scope>NUCLEOTIDE SEQUENCE [LARGE SCALE GENOMIC DNA]</scope>
    <source>
        <strain evidence="3">170</strain>
    </source>
</reference>
<dbReference type="AlphaFoldDB" id="A0A179FVY0"/>
<gene>
    <name evidence="3" type="ORF">VFPPC_05328</name>
</gene>
<dbReference type="GO" id="GO:0008270">
    <property type="term" value="F:zinc ion binding"/>
    <property type="evidence" value="ECO:0007669"/>
    <property type="project" value="InterPro"/>
</dbReference>
<dbReference type="InterPro" id="IPR036864">
    <property type="entry name" value="Zn2-C6_fun-type_DNA-bd_sf"/>
</dbReference>
<organism evidence="3 4">
    <name type="scientific">Pochonia chlamydosporia 170</name>
    <dbReference type="NCBI Taxonomy" id="1380566"/>
    <lineage>
        <taxon>Eukaryota</taxon>
        <taxon>Fungi</taxon>
        <taxon>Dikarya</taxon>
        <taxon>Ascomycota</taxon>
        <taxon>Pezizomycotina</taxon>
        <taxon>Sordariomycetes</taxon>
        <taxon>Hypocreomycetidae</taxon>
        <taxon>Hypocreales</taxon>
        <taxon>Clavicipitaceae</taxon>
        <taxon>Pochonia</taxon>
    </lineage>
</organism>
<name>A0A179FVY0_METCM</name>
<dbReference type="Gene3D" id="4.10.240.10">
    <property type="entry name" value="Zn(2)-C6 fungal-type DNA-binding domain"/>
    <property type="match status" value="1"/>
</dbReference>
<dbReference type="KEGG" id="pchm:VFPPC_05328"/>